<dbReference type="GO" id="GO:0016887">
    <property type="term" value="F:ATP hydrolysis activity"/>
    <property type="evidence" value="ECO:0007669"/>
    <property type="project" value="InterPro"/>
</dbReference>
<name>A0AAF0FRU0_9EURY</name>
<evidence type="ECO:0000313" key="11">
    <source>
        <dbReference type="Proteomes" id="UP001218895"/>
    </source>
</evidence>
<evidence type="ECO:0000256" key="7">
    <source>
        <dbReference type="ARBA" id="ARBA00023136"/>
    </source>
</evidence>
<dbReference type="SFLD" id="SFLDF00027">
    <property type="entry name" value="p-type_atpase"/>
    <property type="match status" value="1"/>
</dbReference>
<evidence type="ECO:0000256" key="5">
    <source>
        <dbReference type="ARBA" id="ARBA00022967"/>
    </source>
</evidence>
<dbReference type="AlphaFoldDB" id="A0AAF0FRU0"/>
<feature type="transmembrane region" description="Helical" evidence="8">
    <location>
        <begin position="48"/>
        <end position="69"/>
    </location>
</feature>
<feature type="transmembrane region" description="Helical" evidence="8">
    <location>
        <begin position="76"/>
        <end position="98"/>
    </location>
</feature>
<protein>
    <submittedName>
        <fullName evidence="10">Cation-translocating P-type ATPase</fullName>
    </submittedName>
</protein>
<comment type="similarity">
    <text evidence="2">Belongs to the cation transport ATPase (P-type) (TC 3.A.3) family. Type IB subfamily.</text>
</comment>
<reference evidence="10" key="1">
    <citation type="submission" date="2022-01" db="EMBL/GenBank/DDBJ databases">
        <title>Complete genome of Methanomicrobium antiquum DSM 21220.</title>
        <authorList>
            <person name="Chen S.-C."/>
            <person name="You Y.-T."/>
            <person name="Zhou Y.-Z."/>
            <person name="Lai M.-C."/>
        </authorList>
    </citation>
    <scope>NUCLEOTIDE SEQUENCE</scope>
    <source>
        <strain evidence="10">DSM 21220</strain>
    </source>
</reference>
<keyword evidence="11" id="KW-1185">Reference proteome</keyword>
<dbReference type="Gene3D" id="3.40.1110.10">
    <property type="entry name" value="Calcium-transporting ATPase, cytoplasmic domain N"/>
    <property type="match status" value="1"/>
</dbReference>
<feature type="transmembrane region" description="Helical" evidence="8">
    <location>
        <begin position="296"/>
        <end position="322"/>
    </location>
</feature>
<dbReference type="InterPro" id="IPR059000">
    <property type="entry name" value="ATPase_P-type_domA"/>
</dbReference>
<dbReference type="GO" id="GO:0046872">
    <property type="term" value="F:metal ion binding"/>
    <property type="evidence" value="ECO:0007669"/>
    <property type="project" value="UniProtKB-KW"/>
</dbReference>
<dbReference type="SUPFAM" id="SSF56784">
    <property type="entry name" value="HAD-like"/>
    <property type="match status" value="1"/>
</dbReference>
<dbReference type="SUPFAM" id="SSF81665">
    <property type="entry name" value="Calcium ATPase, transmembrane domain M"/>
    <property type="match status" value="1"/>
</dbReference>
<feature type="domain" description="P-type ATPase A" evidence="9">
    <location>
        <begin position="162"/>
        <end position="254"/>
    </location>
</feature>
<dbReference type="KEGG" id="manq:L1994_11340"/>
<dbReference type="SFLD" id="SFLDS00003">
    <property type="entry name" value="Haloacid_Dehalogenase"/>
    <property type="match status" value="1"/>
</dbReference>
<dbReference type="PRINTS" id="PR00119">
    <property type="entry name" value="CATATPASE"/>
</dbReference>
<proteinExistence type="inferred from homology"/>
<dbReference type="InterPro" id="IPR023214">
    <property type="entry name" value="HAD_sf"/>
</dbReference>
<dbReference type="SFLD" id="SFLDG00002">
    <property type="entry name" value="C1.7:_P-type_atpase_like"/>
    <property type="match status" value="1"/>
</dbReference>
<sequence length="660" mass="69684">MGEKEICDNNSGCYRKKSDSDSENHHNNGCACKCGHNHETETDSAKEYIIIALSAVLLGVSLSGGHLGLSETVVNIFAVLSALCTGIPIIAGFVKGLFGGRQSVCELAGIAIIGAILIGEYITAAEVGLILSIGEVAEDFAYKRTRRDLEKMASFHPDYGFVEKEGAISEVPVDAIEAGDIVLIRPGDIVPSDGYIISGSTSVDESFLTGESIPVEKNISDPVYSGSVNINGVIRIKVSKKSSESAYSKIVGFVREAEARRPPTYPFIDKFASIYTPFTLVVTVLTFAFTGSIERAITILIVACPCALLLSTPSAVISAIGVGARRGILVKSGLYLEEAEKIDTVLFDKTGTLSSGKMRVKSIKAFGNFDEVLITALAAAAECGSEHPVADAIVRYAKENSIDAESCAKTNSTPGLGVEAQSCSGRVLVGNARFLAESGIFIPDYAKIEAESLSNEGMTPVFIAQNEDIAGIFGIEDSIREESAAVLADLKKIGINNISMVSGDKCEVAKSVGRYCGINQENVFSGAVPGEKKSIVKNLQSAGRKVCFVGDGVNDAPALAQANVGISIGKRENSVAIETSHVVLLKDDLSLLLSFILLGKRTVKTIKLNVFFALSLTFLLMGLAFSGLIHPAVGALGHQIAVLAVLFNSALIPVLTKKIV</sequence>
<dbReference type="EMBL" id="CP091092">
    <property type="protein sequence ID" value="WFN36711.1"/>
    <property type="molecule type" value="Genomic_DNA"/>
</dbReference>
<feature type="transmembrane region" description="Helical" evidence="8">
    <location>
        <begin position="635"/>
        <end position="655"/>
    </location>
</feature>
<dbReference type="Gene3D" id="3.40.50.1000">
    <property type="entry name" value="HAD superfamily/HAD-like"/>
    <property type="match status" value="1"/>
</dbReference>
<dbReference type="GeneID" id="79951003"/>
<evidence type="ECO:0000256" key="1">
    <source>
        <dbReference type="ARBA" id="ARBA00004370"/>
    </source>
</evidence>
<dbReference type="NCBIfam" id="TIGR01494">
    <property type="entry name" value="ATPase_P-type"/>
    <property type="match status" value="1"/>
</dbReference>
<dbReference type="Pfam" id="PF00122">
    <property type="entry name" value="E1-E2_ATPase"/>
    <property type="match status" value="1"/>
</dbReference>
<dbReference type="InterPro" id="IPR051014">
    <property type="entry name" value="Cation_Transport_ATPase_IB"/>
</dbReference>
<dbReference type="InterPro" id="IPR023299">
    <property type="entry name" value="ATPase_P-typ_cyto_dom_N"/>
</dbReference>
<keyword evidence="7 8" id="KW-0472">Membrane</keyword>
<evidence type="ECO:0000256" key="4">
    <source>
        <dbReference type="ARBA" id="ARBA00022723"/>
    </source>
</evidence>
<gene>
    <name evidence="10" type="ORF">L1994_11340</name>
</gene>
<dbReference type="NCBIfam" id="TIGR01525">
    <property type="entry name" value="ATPase-IB_hvy"/>
    <property type="match status" value="1"/>
</dbReference>
<dbReference type="Proteomes" id="UP001218895">
    <property type="component" value="Chromosome"/>
</dbReference>
<dbReference type="Pfam" id="PF00702">
    <property type="entry name" value="Hydrolase"/>
    <property type="match status" value="1"/>
</dbReference>
<dbReference type="InterPro" id="IPR023298">
    <property type="entry name" value="ATPase_P-typ_TM_dom_sf"/>
</dbReference>
<evidence type="ECO:0000256" key="6">
    <source>
        <dbReference type="ARBA" id="ARBA00022989"/>
    </source>
</evidence>
<comment type="subcellular location">
    <subcellularLocation>
        <location evidence="1">Membrane</location>
    </subcellularLocation>
</comment>
<keyword evidence="4" id="KW-0479">Metal-binding</keyword>
<evidence type="ECO:0000256" key="3">
    <source>
        <dbReference type="ARBA" id="ARBA00022692"/>
    </source>
</evidence>
<dbReference type="InterPro" id="IPR027256">
    <property type="entry name" value="P-typ_ATPase_IB"/>
</dbReference>
<feature type="transmembrane region" description="Helical" evidence="8">
    <location>
        <begin position="608"/>
        <end position="629"/>
    </location>
</feature>
<evidence type="ECO:0000256" key="8">
    <source>
        <dbReference type="SAM" id="Phobius"/>
    </source>
</evidence>
<feature type="transmembrane region" description="Helical" evidence="8">
    <location>
        <begin position="271"/>
        <end position="290"/>
    </location>
</feature>
<evidence type="ECO:0000259" key="9">
    <source>
        <dbReference type="Pfam" id="PF00122"/>
    </source>
</evidence>
<keyword evidence="3 8" id="KW-0812">Transmembrane</keyword>
<dbReference type="InterPro" id="IPR044492">
    <property type="entry name" value="P_typ_ATPase_HD_dom"/>
</dbReference>
<dbReference type="InterPro" id="IPR001757">
    <property type="entry name" value="P_typ_ATPase"/>
</dbReference>
<dbReference type="PANTHER" id="PTHR48085">
    <property type="entry name" value="CADMIUM/ZINC-TRANSPORTING ATPASE HMA2-RELATED"/>
    <property type="match status" value="1"/>
</dbReference>
<dbReference type="GO" id="GO:0005524">
    <property type="term" value="F:ATP binding"/>
    <property type="evidence" value="ECO:0007669"/>
    <property type="project" value="InterPro"/>
</dbReference>
<dbReference type="Gene3D" id="2.70.150.10">
    <property type="entry name" value="Calcium-transporting ATPase, cytoplasmic transduction domain A"/>
    <property type="match status" value="1"/>
</dbReference>
<dbReference type="SUPFAM" id="SSF81653">
    <property type="entry name" value="Calcium ATPase, transduction domain A"/>
    <property type="match status" value="1"/>
</dbReference>
<keyword evidence="6 8" id="KW-1133">Transmembrane helix</keyword>
<evidence type="ECO:0000313" key="10">
    <source>
        <dbReference type="EMBL" id="WFN36711.1"/>
    </source>
</evidence>
<evidence type="ECO:0000256" key="2">
    <source>
        <dbReference type="ARBA" id="ARBA00006024"/>
    </source>
</evidence>
<dbReference type="PRINTS" id="PR00120">
    <property type="entry name" value="HATPASE"/>
</dbReference>
<feature type="transmembrane region" description="Helical" evidence="8">
    <location>
        <begin position="110"/>
        <end position="137"/>
    </location>
</feature>
<dbReference type="FunFam" id="2.70.150.10:FF:000002">
    <property type="entry name" value="Copper-transporting ATPase 1, putative"/>
    <property type="match status" value="1"/>
</dbReference>
<dbReference type="GO" id="GO:0019829">
    <property type="term" value="F:ATPase-coupled monoatomic cation transmembrane transporter activity"/>
    <property type="evidence" value="ECO:0007669"/>
    <property type="project" value="InterPro"/>
</dbReference>
<dbReference type="RefSeq" id="WP_278099548.1">
    <property type="nucleotide sequence ID" value="NZ_CP091092.1"/>
</dbReference>
<dbReference type="PANTHER" id="PTHR48085:SF5">
    <property type="entry name" value="CADMIUM_ZINC-TRANSPORTING ATPASE HMA4-RELATED"/>
    <property type="match status" value="1"/>
</dbReference>
<dbReference type="InterPro" id="IPR036412">
    <property type="entry name" value="HAD-like_sf"/>
</dbReference>
<organism evidence="10 11">
    <name type="scientific">Methanomicrobium antiquum</name>
    <dbReference type="NCBI Taxonomy" id="487686"/>
    <lineage>
        <taxon>Archaea</taxon>
        <taxon>Methanobacteriati</taxon>
        <taxon>Methanobacteriota</taxon>
        <taxon>Stenosarchaea group</taxon>
        <taxon>Methanomicrobia</taxon>
        <taxon>Methanomicrobiales</taxon>
        <taxon>Methanomicrobiaceae</taxon>
        <taxon>Methanomicrobium</taxon>
    </lineage>
</organism>
<dbReference type="InterPro" id="IPR008250">
    <property type="entry name" value="ATPase_P-typ_transduc_dom_A_sf"/>
</dbReference>
<keyword evidence="5" id="KW-1278">Translocase</keyword>
<accession>A0AAF0FRU0</accession>
<dbReference type="GO" id="GO:0016020">
    <property type="term" value="C:membrane"/>
    <property type="evidence" value="ECO:0007669"/>
    <property type="project" value="UniProtKB-SubCell"/>
</dbReference>